<dbReference type="Proteomes" id="UP000189661">
    <property type="component" value="Chromosome"/>
</dbReference>
<keyword evidence="1" id="KW-0472">Membrane</keyword>
<evidence type="ECO:0000313" key="3">
    <source>
        <dbReference type="EMBL" id="AQU78265.1"/>
    </source>
</evidence>
<dbReference type="Pfam" id="PF18902">
    <property type="entry name" value="DUF5658"/>
    <property type="match status" value="1"/>
</dbReference>
<dbReference type="EMBL" id="CP019401">
    <property type="protein sequence ID" value="AQU78265.1"/>
    <property type="molecule type" value="Genomic_DNA"/>
</dbReference>
<organism evidence="3 4">
    <name type="scientific">Planococcus faecalis</name>
    <dbReference type="NCBI Taxonomy" id="1598147"/>
    <lineage>
        <taxon>Bacteria</taxon>
        <taxon>Bacillati</taxon>
        <taxon>Bacillota</taxon>
        <taxon>Bacilli</taxon>
        <taxon>Bacillales</taxon>
        <taxon>Caryophanaceae</taxon>
        <taxon>Planococcus</taxon>
    </lineage>
</organism>
<name>A0ABM6INW2_9BACL</name>
<evidence type="ECO:0000259" key="2">
    <source>
        <dbReference type="Pfam" id="PF18902"/>
    </source>
</evidence>
<feature type="transmembrane region" description="Helical" evidence="1">
    <location>
        <begin position="81"/>
        <end position="105"/>
    </location>
</feature>
<dbReference type="RefSeq" id="WP_369678758.1">
    <property type="nucleotide sequence ID" value="NZ_CP019401.1"/>
</dbReference>
<accession>A0ABM6INW2</accession>
<keyword evidence="4" id="KW-1185">Reference proteome</keyword>
<keyword evidence="1" id="KW-1133">Transmembrane helix</keyword>
<dbReference type="InterPro" id="IPR043717">
    <property type="entry name" value="DUF5658"/>
</dbReference>
<reference evidence="3 4" key="1">
    <citation type="submission" date="2017-01" db="EMBL/GenBank/DDBJ databases">
        <title>Planococcus faecalis genome complete sequence.</title>
        <authorList>
            <person name="Lee P.C."/>
        </authorList>
    </citation>
    <scope>NUCLEOTIDE SEQUENCE [LARGE SCALE GENOMIC DNA]</scope>
    <source>
        <strain evidence="3 4">AJ003</strain>
    </source>
</reference>
<feature type="domain" description="DUF5658" evidence="2">
    <location>
        <begin position="15"/>
        <end position="102"/>
    </location>
</feature>
<keyword evidence="1" id="KW-0812">Transmembrane</keyword>
<feature type="transmembrane region" description="Helical" evidence="1">
    <location>
        <begin position="43"/>
        <end position="69"/>
    </location>
</feature>
<evidence type="ECO:0000313" key="4">
    <source>
        <dbReference type="Proteomes" id="UP000189661"/>
    </source>
</evidence>
<gene>
    <name evidence="3" type="ORF">AJGP001_02600</name>
</gene>
<feature type="transmembrane region" description="Helical" evidence="1">
    <location>
        <begin position="12"/>
        <end position="37"/>
    </location>
</feature>
<evidence type="ECO:0000256" key="1">
    <source>
        <dbReference type="SAM" id="Phobius"/>
    </source>
</evidence>
<sequence>MSSDQQSNPLKKYVWCLVILNFFDGMLTYIGLSFGVINEANPLLVSLSPLALLGIKILLSCCLFSFLFTPFIEIQSRTWRYTLFFANLLYSGVLLLHLMWLIILFV</sequence>
<proteinExistence type="predicted"/>
<protein>
    <recommendedName>
        <fullName evidence="2">DUF5658 domain-containing protein</fullName>
    </recommendedName>
</protein>